<accession>A0A2J7ZHZ5</accession>
<proteinExistence type="predicted"/>
<comment type="caution">
    <text evidence="1">The sequence shown here is derived from an EMBL/GenBank/DDBJ whole genome shotgun (WGS) entry which is preliminary data.</text>
</comment>
<dbReference type="AlphaFoldDB" id="A0A2J7ZHZ5"/>
<dbReference type="Gene3D" id="2.130.10.120">
    <property type="entry name" value="Prolyl oligopeptidase, N-terminal domain"/>
    <property type="match status" value="1"/>
</dbReference>
<reference evidence="1 2" key="1">
    <citation type="journal article" date="2017" name="Mol. Biol. Evol.">
        <title>The 4-celled Tetrabaena socialis nuclear genome reveals the essential components for genetic control of cell number at the origin of multicellularity in the volvocine lineage.</title>
        <authorList>
            <person name="Featherston J."/>
            <person name="Arakaki Y."/>
            <person name="Hanschen E.R."/>
            <person name="Ferris P.J."/>
            <person name="Michod R.E."/>
            <person name="Olson B.J.S.C."/>
            <person name="Nozaki H."/>
            <person name="Durand P.M."/>
        </authorList>
    </citation>
    <scope>NUCLEOTIDE SEQUENCE [LARGE SCALE GENOMIC DNA]</scope>
    <source>
        <strain evidence="1 2">NIES-571</strain>
    </source>
</reference>
<keyword evidence="2" id="KW-1185">Reference proteome</keyword>
<dbReference type="OrthoDB" id="248387at2759"/>
<dbReference type="Proteomes" id="UP000236333">
    <property type="component" value="Unassembled WGS sequence"/>
</dbReference>
<name>A0A2J7ZHZ5_9CHLO</name>
<evidence type="ECO:0000313" key="2">
    <source>
        <dbReference type="Proteomes" id="UP000236333"/>
    </source>
</evidence>
<gene>
    <name evidence="1" type="ORF">TSOC_014320</name>
</gene>
<evidence type="ECO:0000313" key="1">
    <source>
        <dbReference type="EMBL" id="PNG99893.1"/>
    </source>
</evidence>
<sequence length="107" mass="11576">MFPYPSTPAGPQADVAVYEEADEAFYVDIGKSRSERILYISAGSALTSETRFVWADQPEADFQLVLPRVQVAFEFAFLLKTLGMMQVPLAPGDEAAAAAGDGKEEAK</sequence>
<organism evidence="1 2">
    <name type="scientific">Tetrabaena socialis</name>
    <dbReference type="NCBI Taxonomy" id="47790"/>
    <lineage>
        <taxon>Eukaryota</taxon>
        <taxon>Viridiplantae</taxon>
        <taxon>Chlorophyta</taxon>
        <taxon>core chlorophytes</taxon>
        <taxon>Chlorophyceae</taxon>
        <taxon>CS clade</taxon>
        <taxon>Chlamydomonadales</taxon>
        <taxon>Tetrabaenaceae</taxon>
        <taxon>Tetrabaena</taxon>
    </lineage>
</organism>
<dbReference type="EMBL" id="PGGS01001978">
    <property type="protein sequence ID" value="PNG99893.1"/>
    <property type="molecule type" value="Genomic_DNA"/>
</dbReference>
<protein>
    <submittedName>
        <fullName evidence="1">Uncharacterized protein</fullName>
    </submittedName>
</protein>